<dbReference type="CDD" id="cd01392">
    <property type="entry name" value="HTH_LacI"/>
    <property type="match status" value="1"/>
</dbReference>
<proteinExistence type="predicted"/>
<dbReference type="SUPFAM" id="SSF47413">
    <property type="entry name" value="lambda repressor-like DNA-binding domains"/>
    <property type="match status" value="1"/>
</dbReference>
<dbReference type="InterPro" id="IPR046335">
    <property type="entry name" value="LacI/GalR-like_sensor"/>
</dbReference>
<dbReference type="RefSeq" id="WP_189174569.1">
    <property type="nucleotide sequence ID" value="NZ_BMNG01000007.1"/>
</dbReference>
<gene>
    <name evidence="5" type="ORF">GCM10012286_33920</name>
</gene>
<keyword evidence="1" id="KW-0805">Transcription regulation</keyword>
<evidence type="ECO:0000256" key="3">
    <source>
        <dbReference type="ARBA" id="ARBA00023163"/>
    </source>
</evidence>
<dbReference type="InterPro" id="IPR028082">
    <property type="entry name" value="Peripla_BP_I"/>
</dbReference>
<dbReference type="SMART" id="SM00354">
    <property type="entry name" value="HTH_LACI"/>
    <property type="match status" value="1"/>
</dbReference>
<dbReference type="PANTHER" id="PTHR30146:SF153">
    <property type="entry name" value="LACTOSE OPERON REPRESSOR"/>
    <property type="match status" value="1"/>
</dbReference>
<organism evidence="5 6">
    <name type="scientific">Streptomyces lasiicapitis</name>
    <dbReference type="NCBI Taxonomy" id="1923961"/>
    <lineage>
        <taxon>Bacteria</taxon>
        <taxon>Bacillati</taxon>
        <taxon>Actinomycetota</taxon>
        <taxon>Actinomycetes</taxon>
        <taxon>Kitasatosporales</taxon>
        <taxon>Streptomycetaceae</taxon>
        <taxon>Streptomyces</taxon>
    </lineage>
</organism>
<dbReference type="PROSITE" id="PS50932">
    <property type="entry name" value="HTH_LACI_2"/>
    <property type="match status" value="1"/>
</dbReference>
<dbReference type="Proteomes" id="UP000656881">
    <property type="component" value="Unassembled WGS sequence"/>
</dbReference>
<dbReference type="PANTHER" id="PTHR30146">
    <property type="entry name" value="LACI-RELATED TRANSCRIPTIONAL REPRESSOR"/>
    <property type="match status" value="1"/>
</dbReference>
<evidence type="ECO:0000313" key="5">
    <source>
        <dbReference type="EMBL" id="GGO45426.1"/>
    </source>
</evidence>
<dbReference type="CDD" id="cd06296">
    <property type="entry name" value="PBP1_CatR-like"/>
    <property type="match status" value="1"/>
</dbReference>
<evidence type="ECO:0000313" key="6">
    <source>
        <dbReference type="Proteomes" id="UP000656881"/>
    </source>
</evidence>
<dbReference type="Gene3D" id="3.40.50.2300">
    <property type="match status" value="2"/>
</dbReference>
<dbReference type="Pfam" id="PF13377">
    <property type="entry name" value="Peripla_BP_3"/>
    <property type="match status" value="1"/>
</dbReference>
<dbReference type="SUPFAM" id="SSF53822">
    <property type="entry name" value="Periplasmic binding protein-like I"/>
    <property type="match status" value="1"/>
</dbReference>
<evidence type="ECO:0000259" key="4">
    <source>
        <dbReference type="PROSITE" id="PS50932"/>
    </source>
</evidence>
<keyword evidence="6" id="KW-1185">Reference proteome</keyword>
<dbReference type="EMBL" id="BMNG01000007">
    <property type="protein sequence ID" value="GGO45426.1"/>
    <property type="molecule type" value="Genomic_DNA"/>
</dbReference>
<dbReference type="Gene3D" id="1.10.260.40">
    <property type="entry name" value="lambda repressor-like DNA-binding domains"/>
    <property type="match status" value="1"/>
</dbReference>
<dbReference type="PROSITE" id="PS00356">
    <property type="entry name" value="HTH_LACI_1"/>
    <property type="match status" value="1"/>
</dbReference>
<keyword evidence="3" id="KW-0804">Transcription</keyword>
<evidence type="ECO:0000256" key="2">
    <source>
        <dbReference type="ARBA" id="ARBA00023125"/>
    </source>
</evidence>
<dbReference type="InterPro" id="IPR000843">
    <property type="entry name" value="HTH_LacI"/>
</dbReference>
<dbReference type="Pfam" id="PF00356">
    <property type="entry name" value="LacI"/>
    <property type="match status" value="1"/>
</dbReference>
<name>A0ABQ2M0J5_9ACTN</name>
<comment type="caution">
    <text evidence="5">The sequence shown here is derived from an EMBL/GenBank/DDBJ whole genome shotgun (WGS) entry which is preliminary data.</text>
</comment>
<feature type="domain" description="HTH lacI-type" evidence="4">
    <location>
        <begin position="23"/>
        <end position="76"/>
    </location>
</feature>
<accession>A0ABQ2M0J5</accession>
<keyword evidence="2" id="KW-0238">DNA-binding</keyword>
<evidence type="ECO:0000256" key="1">
    <source>
        <dbReference type="ARBA" id="ARBA00023015"/>
    </source>
</evidence>
<sequence length="358" mass="37697">MPGRRSSGATTATTGTAVPAARVTIAEIAREAGVSAPTVSKVLNGHDQVAPETRARVLELLEQHNYLRRRARPKKTIGLVDLVIREVDSLWACEVMQGVQSAAAEHGAEVVMTAAHGTTVDTRRWLDNVATRGSDGIILAVTDLTPAQRKQVDSLDIPLAVVDPVGSPDAAVPTVGATNWQGGMAATQHLIDLGHRRIGILRGHEDALCARARLDGYRAALERAGIEVDPALQQPGDFYYTTGFSGMRELLALADPPTAVFASSDLMALGAYEAIRQAGLRVAADVSIVGFDDVPNAAWASPPLTTVRQPLREMAALAARIVLLGADAVLPGPTLRMELATRLVVRESTGAAPGMPAA</sequence>
<dbReference type="InterPro" id="IPR010982">
    <property type="entry name" value="Lambda_DNA-bd_dom_sf"/>
</dbReference>
<reference evidence="6" key="1">
    <citation type="journal article" date="2019" name="Int. J. Syst. Evol. Microbiol.">
        <title>The Global Catalogue of Microorganisms (GCM) 10K type strain sequencing project: providing services to taxonomists for standard genome sequencing and annotation.</title>
        <authorList>
            <consortium name="The Broad Institute Genomics Platform"/>
            <consortium name="The Broad Institute Genome Sequencing Center for Infectious Disease"/>
            <person name="Wu L."/>
            <person name="Ma J."/>
        </authorList>
    </citation>
    <scope>NUCLEOTIDE SEQUENCE [LARGE SCALE GENOMIC DNA]</scope>
    <source>
        <strain evidence="6">CGMCC 4.7349</strain>
    </source>
</reference>
<protein>
    <submittedName>
        <fullName evidence="5">LacI family transcriptional regulator</fullName>
    </submittedName>
</protein>